<dbReference type="Pfam" id="PF03024">
    <property type="entry name" value="Folate_rec"/>
    <property type="match status" value="1"/>
</dbReference>
<reference evidence="6 7" key="1">
    <citation type="submission" date="2024-01" db="EMBL/GenBank/DDBJ databases">
        <title>The genome of the rayed Mediterranean limpet Patella caerulea (Linnaeus, 1758).</title>
        <authorList>
            <person name="Anh-Thu Weber A."/>
            <person name="Halstead-Nussloch G."/>
        </authorList>
    </citation>
    <scope>NUCLEOTIDE SEQUENCE [LARGE SCALE GENOMIC DNA]</scope>
    <source>
        <strain evidence="6">AATW-2023a</strain>
        <tissue evidence="6">Whole specimen</tissue>
    </source>
</reference>
<dbReference type="Proteomes" id="UP001347796">
    <property type="component" value="Unassembled WGS sequence"/>
</dbReference>
<dbReference type="GO" id="GO:0009897">
    <property type="term" value="C:external side of plasma membrane"/>
    <property type="evidence" value="ECO:0007669"/>
    <property type="project" value="TreeGrafter"/>
</dbReference>
<dbReference type="EMBL" id="JAZGQO010000021">
    <property type="protein sequence ID" value="KAK6165764.1"/>
    <property type="molecule type" value="Genomic_DNA"/>
</dbReference>
<evidence type="ECO:0000256" key="1">
    <source>
        <dbReference type="ARBA" id="ARBA00007932"/>
    </source>
</evidence>
<feature type="chain" id="PRO_5043034270" description="Folate receptor-like domain-containing protein" evidence="4">
    <location>
        <begin position="21"/>
        <end position="233"/>
    </location>
</feature>
<feature type="domain" description="Folate receptor-like" evidence="5">
    <location>
        <begin position="32"/>
        <end position="204"/>
    </location>
</feature>
<protein>
    <recommendedName>
        <fullName evidence="5">Folate receptor-like domain-containing protein</fullName>
    </recommendedName>
</protein>
<keyword evidence="7" id="KW-1185">Reference proteome</keyword>
<gene>
    <name evidence="6" type="ORF">SNE40_022624</name>
</gene>
<dbReference type="GO" id="GO:0038023">
    <property type="term" value="F:signaling receptor activity"/>
    <property type="evidence" value="ECO:0007669"/>
    <property type="project" value="TreeGrafter"/>
</dbReference>
<dbReference type="InterPro" id="IPR004269">
    <property type="entry name" value="Folate_rcpt"/>
</dbReference>
<keyword evidence="3" id="KW-1015">Disulfide bond</keyword>
<evidence type="ECO:0000259" key="5">
    <source>
        <dbReference type="Pfam" id="PF03024"/>
    </source>
</evidence>
<sequence>MMVFKVLQLLVLCLVSAVSSTNRTTFVDFVSTCLNGRYQKIKPGPEADLFNQCKPWKDRSCCTQETSEGLHTSEPWLNFNWNHCQQLSPECSKHFIQDLCFYECSPNVGPWLVPVNMKIRNEKFMHVPLCESECTNWWNACKYDFTCLPNWGGGKGFNWTTGQNTCPSWSTCKKFSEIYTSSSNFCETVWNYSWKVVPETEPCMHIWFDGSTGNPNDKIALEKAKEVANSLIG</sequence>
<keyword evidence="2 4" id="KW-0732">Signal</keyword>
<feature type="signal peptide" evidence="4">
    <location>
        <begin position="1"/>
        <end position="20"/>
    </location>
</feature>
<comment type="caution">
    <text evidence="6">The sequence shown here is derived from an EMBL/GenBank/DDBJ whole genome shotgun (WGS) entry which is preliminary data.</text>
</comment>
<evidence type="ECO:0000313" key="6">
    <source>
        <dbReference type="EMBL" id="KAK6165764.1"/>
    </source>
</evidence>
<accession>A0AAN8GGB1</accession>
<proteinExistence type="inferred from homology"/>
<evidence type="ECO:0000256" key="2">
    <source>
        <dbReference type="ARBA" id="ARBA00022729"/>
    </source>
</evidence>
<dbReference type="AlphaFoldDB" id="A0AAN8GGB1"/>
<evidence type="ECO:0000256" key="4">
    <source>
        <dbReference type="SAM" id="SignalP"/>
    </source>
</evidence>
<organism evidence="6 7">
    <name type="scientific">Patella caerulea</name>
    <name type="common">Rayed Mediterranean limpet</name>
    <dbReference type="NCBI Taxonomy" id="87958"/>
    <lineage>
        <taxon>Eukaryota</taxon>
        <taxon>Metazoa</taxon>
        <taxon>Spiralia</taxon>
        <taxon>Lophotrochozoa</taxon>
        <taxon>Mollusca</taxon>
        <taxon>Gastropoda</taxon>
        <taxon>Patellogastropoda</taxon>
        <taxon>Patelloidea</taxon>
        <taxon>Patellidae</taxon>
        <taxon>Patella</taxon>
    </lineage>
</organism>
<dbReference type="PANTHER" id="PTHR10517">
    <property type="entry name" value="FOLATE RECEPTOR"/>
    <property type="match status" value="1"/>
</dbReference>
<evidence type="ECO:0000256" key="3">
    <source>
        <dbReference type="ARBA" id="ARBA00023157"/>
    </source>
</evidence>
<dbReference type="InterPro" id="IPR018143">
    <property type="entry name" value="Folate_rcpt-like"/>
</dbReference>
<name>A0AAN8GGB1_PATCE</name>
<evidence type="ECO:0000313" key="7">
    <source>
        <dbReference type="Proteomes" id="UP001347796"/>
    </source>
</evidence>
<comment type="similarity">
    <text evidence="1">Belongs to the folate receptor family.</text>
</comment>
<dbReference type="PANTHER" id="PTHR10517:SF14">
    <property type="entry name" value="FOLATE RECEPTOR 1-RELATED"/>
    <property type="match status" value="1"/>
</dbReference>